<sequence length="730" mass="80984">MNKIQVYLSLLVSALTFAACSQTDDLNSLSGKTGFLVSLTDPVTVTVSRATPQELGAAAENFQIKITRSATGEVVYDGGYTSDVIHAEAGFYELAAVCGENPALALDAPYYEGKVSAKEIKTNQVTAVSIPCKVANSLLSVKYNEEKKKFSDVYSNWYVEVKVESDTVHIQDTTKSAYFRAGSSFEVYFHAVKSGETEEKSIQIEGISTSLQAAEHLILTLSPEPDRYEIPLTVTKAEIKQVTVSETLPETWLPKPKLEAEGFTDNQLSFAETETPTAVIKLNTASALQDMKLKFHFEDEQFTSLNGDKTYVLSDEADKKAVEDALGITLPAVGSESASLDLSPLVARMQTNAGTTTANTIEVDVQANGRWSSEDESANRVYTLNCSRPEFSVTVNPNNIWSKEFTIDEATVTMGNAETIKANLKYQYRESGTEAWTDCDNLLVQFAEHPTNKTYQVRGFYRKGIASEPVDIELETPMQLPNSNMEEWSTSKGEEFTVSDSWFTKKTYYYFYPYTANLSDNWWDTNNLRSQDGNIILGMGHPVCFAPCVSYSETIKHGDNRSALIYTSGHGGGYTSTGEVIYEEGAFAGSLFIGSYSWSDGTETINQGHAFSVRPSAFTFYYRYYPKNTDTFKAYIELKNGDEVIASGTFIPTESSEDSDWRQATVAIDYVETPKTATSVFVQFLSTTKTEFTKNDFDRKKSISFPVMGDWNAHIGSMLYIDDISLVYDK</sequence>
<reference evidence="2 3" key="1">
    <citation type="submission" date="2020-08" db="EMBL/GenBank/DDBJ databases">
        <title>A Genomic Blueprint of the Chicken Gut Microbiome.</title>
        <authorList>
            <person name="Gilroy R."/>
            <person name="Ravi A."/>
            <person name="Getino M."/>
            <person name="Pursley I."/>
            <person name="Horton D.L."/>
            <person name="Alikhan N.-F."/>
            <person name="Baker D."/>
            <person name="Gharbi K."/>
            <person name="Hall N."/>
            <person name="Watson M."/>
            <person name="Adriaenssens E.M."/>
            <person name="Foster-Nyarko E."/>
            <person name="Jarju S."/>
            <person name="Secka A."/>
            <person name="Antonio M."/>
            <person name="Oren A."/>
            <person name="Chaudhuri R."/>
            <person name="La Ragione R.M."/>
            <person name="Hildebrand F."/>
            <person name="Pallen M.J."/>
        </authorList>
    </citation>
    <scope>NUCLEOTIDE SEQUENCE [LARGE SCALE GENOMIC DNA]</scope>
    <source>
        <strain evidence="2 3">Sa1YUN3</strain>
    </source>
</reference>
<feature type="signal peptide" evidence="1">
    <location>
        <begin position="1"/>
        <end position="18"/>
    </location>
</feature>
<feature type="chain" id="PRO_5046895303" evidence="1">
    <location>
        <begin position="19"/>
        <end position="730"/>
    </location>
</feature>
<dbReference type="PROSITE" id="PS51257">
    <property type="entry name" value="PROKAR_LIPOPROTEIN"/>
    <property type="match status" value="1"/>
</dbReference>
<proteinExistence type="predicted"/>
<gene>
    <name evidence="2" type="ORF">H9626_05630</name>
</gene>
<evidence type="ECO:0000256" key="1">
    <source>
        <dbReference type="SAM" id="SignalP"/>
    </source>
</evidence>
<dbReference type="RefSeq" id="WP_191709821.1">
    <property type="nucleotide sequence ID" value="NZ_JACSPQ010000001.1"/>
</dbReference>
<evidence type="ECO:0000313" key="3">
    <source>
        <dbReference type="Proteomes" id="UP000616346"/>
    </source>
</evidence>
<dbReference type="Gene3D" id="2.60.120.890">
    <property type="entry name" value="BT2081, beta-jelly-roll domain"/>
    <property type="match status" value="1"/>
</dbReference>
<accession>A0ABR8VBF8</accession>
<protein>
    <submittedName>
        <fullName evidence="2">DUF4493 domain-containing protein</fullName>
    </submittedName>
</protein>
<dbReference type="Proteomes" id="UP000616346">
    <property type="component" value="Unassembled WGS sequence"/>
</dbReference>
<dbReference type="Pfam" id="PF14900">
    <property type="entry name" value="DUF4493"/>
    <property type="match status" value="1"/>
</dbReference>
<dbReference type="InterPro" id="IPR038653">
    <property type="entry name" value="Put_CMD_sf"/>
</dbReference>
<dbReference type="EMBL" id="JACSPQ010000001">
    <property type="protein sequence ID" value="MBD8001701.1"/>
    <property type="molecule type" value="Genomic_DNA"/>
</dbReference>
<organism evidence="2 3">
    <name type="scientific">Phocaeicola faecium</name>
    <dbReference type="NCBI Taxonomy" id="2762213"/>
    <lineage>
        <taxon>Bacteria</taxon>
        <taxon>Pseudomonadati</taxon>
        <taxon>Bacteroidota</taxon>
        <taxon>Bacteroidia</taxon>
        <taxon>Bacteroidales</taxon>
        <taxon>Bacteroidaceae</taxon>
        <taxon>Phocaeicola</taxon>
    </lineage>
</organism>
<keyword evidence="1" id="KW-0732">Signal</keyword>
<name>A0ABR8VBF8_9BACT</name>
<dbReference type="InterPro" id="IPR027840">
    <property type="entry name" value="DUF4493"/>
</dbReference>
<comment type="caution">
    <text evidence="2">The sequence shown here is derived from an EMBL/GenBank/DDBJ whole genome shotgun (WGS) entry which is preliminary data.</text>
</comment>
<evidence type="ECO:0000313" key="2">
    <source>
        <dbReference type="EMBL" id="MBD8001701.1"/>
    </source>
</evidence>
<keyword evidence="3" id="KW-1185">Reference proteome</keyword>